<dbReference type="InterPro" id="IPR051828">
    <property type="entry name" value="HAD-like_hydrolase_domain"/>
</dbReference>
<dbReference type="InterPro" id="IPR036412">
    <property type="entry name" value="HAD-like_sf"/>
</dbReference>
<sequence>MPPSRNLLLCFDAFGTLFKPRQPIGQQYADVARSFGLGGFSNDDVAKSFKEAFQKESKANPNFGKANGLNPEKWWTNIITNTFQPLIPPKQDIPKDFVPKLIHRFWCDEGYTLFPDVLPLVKRIREAHRSTDDQVVIGVITNSDDRVPDILKSFGMRVGSLRYGSNAHSESSSGDEHDIDFAVMSYDVGAEKPDKRIFTAAEEVLQVLLDSEATKTEHDLSQWRKVYIGDEYDKDVVGALEAGWNAVLIDRETTRGRKEVSWLDPKPPGDLYNTFKSCKAVGFGSLAKLAEWLPSKTS</sequence>
<dbReference type="EMBL" id="CAVMBE010000055">
    <property type="protein sequence ID" value="CAK4031909.1"/>
    <property type="molecule type" value="Genomic_DNA"/>
</dbReference>
<evidence type="ECO:0000313" key="1">
    <source>
        <dbReference type="EMBL" id="CAK4031909.1"/>
    </source>
</evidence>
<dbReference type="Gene3D" id="1.10.150.720">
    <property type="entry name" value="Haloacid dehalogenase-like hydrolase"/>
    <property type="match status" value="1"/>
</dbReference>
<dbReference type="SUPFAM" id="SSF56784">
    <property type="entry name" value="HAD-like"/>
    <property type="match status" value="1"/>
</dbReference>
<accession>A0AAI8Z3S0</accession>
<dbReference type="AlphaFoldDB" id="A0AAI8Z3S0"/>
<dbReference type="Proteomes" id="UP001296104">
    <property type="component" value="Unassembled WGS sequence"/>
</dbReference>
<keyword evidence="2" id="KW-1185">Reference proteome</keyword>
<dbReference type="GO" id="GO:0016787">
    <property type="term" value="F:hydrolase activity"/>
    <property type="evidence" value="ECO:0007669"/>
    <property type="project" value="UniProtKB-KW"/>
</dbReference>
<comment type="caution">
    <text evidence="1">The sequence shown here is derived from an EMBL/GenBank/DDBJ whole genome shotgun (WGS) entry which is preliminary data.</text>
</comment>
<gene>
    <name evidence="1" type="ORF">LECACI_7A007067</name>
</gene>
<dbReference type="Gene3D" id="3.40.50.1000">
    <property type="entry name" value="HAD superfamily/HAD-like"/>
    <property type="match status" value="1"/>
</dbReference>
<dbReference type="PANTHER" id="PTHR46191:SF2">
    <property type="entry name" value="HALOACID DEHALOGENASE-LIKE HYDROLASE DOMAIN-CONTAINING PROTEIN 3"/>
    <property type="match status" value="1"/>
</dbReference>
<dbReference type="Pfam" id="PF00702">
    <property type="entry name" value="Hydrolase"/>
    <property type="match status" value="1"/>
</dbReference>
<dbReference type="GO" id="GO:0005634">
    <property type="term" value="C:nucleus"/>
    <property type="evidence" value="ECO:0007669"/>
    <property type="project" value="TreeGrafter"/>
</dbReference>
<name>A0AAI8Z3S0_9PEZI</name>
<evidence type="ECO:0000313" key="2">
    <source>
        <dbReference type="Proteomes" id="UP001296104"/>
    </source>
</evidence>
<dbReference type="PANTHER" id="PTHR46191">
    <property type="match status" value="1"/>
</dbReference>
<keyword evidence="1" id="KW-0378">Hydrolase</keyword>
<proteinExistence type="predicted"/>
<dbReference type="InterPro" id="IPR044924">
    <property type="entry name" value="HAD-SF_hydro_IA_REG-2-like_cap"/>
</dbReference>
<reference evidence="1" key="1">
    <citation type="submission" date="2023-11" db="EMBL/GenBank/DDBJ databases">
        <authorList>
            <person name="Alioto T."/>
            <person name="Alioto T."/>
            <person name="Gomez Garrido J."/>
        </authorList>
    </citation>
    <scope>NUCLEOTIDE SEQUENCE</scope>
</reference>
<dbReference type="InterPro" id="IPR023214">
    <property type="entry name" value="HAD_sf"/>
</dbReference>
<protein>
    <submittedName>
        <fullName evidence="1">Uncharacterized hydrolase</fullName>
    </submittedName>
</protein>
<organism evidence="1 2">
    <name type="scientific">Lecanosticta acicola</name>
    <dbReference type="NCBI Taxonomy" id="111012"/>
    <lineage>
        <taxon>Eukaryota</taxon>
        <taxon>Fungi</taxon>
        <taxon>Dikarya</taxon>
        <taxon>Ascomycota</taxon>
        <taxon>Pezizomycotina</taxon>
        <taxon>Dothideomycetes</taxon>
        <taxon>Dothideomycetidae</taxon>
        <taxon>Mycosphaerellales</taxon>
        <taxon>Mycosphaerellaceae</taxon>
        <taxon>Lecanosticta</taxon>
    </lineage>
</organism>